<dbReference type="PROSITE" id="PS50071">
    <property type="entry name" value="HOMEOBOX_2"/>
    <property type="match status" value="1"/>
</dbReference>
<dbReference type="InterPro" id="IPR046327">
    <property type="entry name" value="HXA1/B1/D1"/>
</dbReference>
<dbReference type="RefSeq" id="XP_017030743.1">
    <property type="nucleotide sequence ID" value="XM_017175254.2"/>
</dbReference>
<feature type="DNA-binding region" description="Homeobox" evidence="6">
    <location>
        <begin position="513"/>
        <end position="572"/>
    </location>
</feature>
<dbReference type="PANTHER" id="PTHR45946">
    <property type="entry name" value="HOMEOBOX PROTEIN ROUGH-RELATED"/>
    <property type="match status" value="1"/>
</dbReference>
<dbReference type="GO" id="GO:0000978">
    <property type="term" value="F:RNA polymerase II cis-regulatory region sequence-specific DNA binding"/>
    <property type="evidence" value="ECO:0007669"/>
    <property type="project" value="TreeGrafter"/>
</dbReference>
<dbReference type="Pfam" id="PF00046">
    <property type="entry name" value="Homeodomain"/>
    <property type="match status" value="1"/>
</dbReference>
<proteinExistence type="predicted"/>
<evidence type="ECO:0000256" key="5">
    <source>
        <dbReference type="ARBA" id="ARBA00023242"/>
    </source>
</evidence>
<dbReference type="PRINTS" id="PR00024">
    <property type="entry name" value="HOMEOBOX"/>
</dbReference>
<feature type="region of interest" description="Disordered" evidence="8">
    <location>
        <begin position="129"/>
        <end position="152"/>
    </location>
</feature>
<dbReference type="InterPro" id="IPR009057">
    <property type="entry name" value="Homeodomain-like_sf"/>
</dbReference>
<feature type="region of interest" description="Disordered" evidence="8">
    <location>
        <begin position="1"/>
        <end position="22"/>
    </location>
</feature>
<evidence type="ECO:0000256" key="1">
    <source>
        <dbReference type="ARBA" id="ARBA00004123"/>
    </source>
</evidence>
<feature type="region of interest" description="Disordered" evidence="8">
    <location>
        <begin position="41"/>
        <end position="108"/>
    </location>
</feature>
<feature type="compositionally biased region" description="Low complexity" evidence="8">
    <location>
        <begin position="41"/>
        <end position="92"/>
    </location>
</feature>
<dbReference type="GO" id="GO:0000981">
    <property type="term" value="F:DNA-binding transcription factor activity, RNA polymerase II-specific"/>
    <property type="evidence" value="ECO:0007669"/>
    <property type="project" value="InterPro"/>
</dbReference>
<dbReference type="InterPro" id="IPR020479">
    <property type="entry name" value="HD_metazoa"/>
</dbReference>
<dbReference type="OrthoDB" id="6159439at2759"/>
<keyword evidence="10" id="KW-1185">Reference proteome</keyword>
<sequence length="643" mass="68956">MMDVSSMYGNHPHHHHPHANAYDGYGSTAAAAATTSSGYFVPQQHQQQLQQHQQQLQHQQQQQHHQNQQHLSYNGYESSSPGSYYPQQQAQLTPPPTGNHQVVQQQQQQLYPHSHLFSPSAAEYGITTSASAAGNPGTPLHPTSHSPADSYYESDSVHSYYATAAVATVPPPTNNSPVTAANATNPQQQAQQQAAIISSENGMMYTNLDCMYPTAQTQAQAPVHGYAGQIEEKYAAVLHASYGPGLLLEEQDPMMQQATQSQMWHHQQHLAGGYALDAMDSLGMHAHMHHGLAHGHLANLATNSHQQHPQLQQQHQQQPAHQQQQVPHPQNQSPAGQQQQQHQQQQNSVSPNGGLSRQQRGGVISPGSSTSSSTASVSNGAHPASTQSKSPNHSSSIPTYKWMQLKRNVPKPQAPKLPASGIASIHDYQMNGQLDMCRGGGNGGGNGVVTSSVGVGGNGSSGIGNVLAVQNSLMLANNGSPGSAHPNGLGVGVAMGNGSGGGLSSCSLSSSTNNSGRTNFTNKQLTELEKEFHFNRYLTRARRIEIANTLLLNETQVKIWFQNRRMKQKKRVKEGLIPADILTQHSAPVISEKPPQTQQQQQQQQTELQMKPQASDLGSNELSTAATSAAAAPSLTAATAKQS</sequence>
<dbReference type="SUPFAM" id="SSF46689">
    <property type="entry name" value="Homeodomain-like"/>
    <property type="match status" value="1"/>
</dbReference>
<feature type="domain" description="Homeobox" evidence="9">
    <location>
        <begin position="511"/>
        <end position="571"/>
    </location>
</feature>
<dbReference type="InterPro" id="IPR001356">
    <property type="entry name" value="HD"/>
</dbReference>
<feature type="compositionally biased region" description="Low complexity" evidence="8">
    <location>
        <begin position="305"/>
        <end position="352"/>
    </location>
</feature>
<feature type="region of interest" description="Disordered" evidence="8">
    <location>
        <begin position="171"/>
        <end position="191"/>
    </location>
</feature>
<dbReference type="CDD" id="cd00086">
    <property type="entry name" value="homeodomain"/>
    <property type="match status" value="1"/>
</dbReference>
<dbReference type="SMART" id="SM00389">
    <property type="entry name" value="HOX"/>
    <property type="match status" value="1"/>
</dbReference>
<feature type="region of interest" description="Disordered" evidence="8">
    <location>
        <begin position="587"/>
        <end position="643"/>
    </location>
</feature>
<evidence type="ECO:0000313" key="11">
    <source>
        <dbReference type="RefSeq" id="XP_017030743.1"/>
    </source>
</evidence>
<evidence type="ECO:0000259" key="9">
    <source>
        <dbReference type="PROSITE" id="PS50071"/>
    </source>
</evidence>
<comment type="subcellular location">
    <subcellularLocation>
        <location evidence="1 6 7">Nucleus</location>
    </subcellularLocation>
</comment>
<feature type="region of interest" description="Disordered" evidence="8">
    <location>
        <begin position="304"/>
        <end position="397"/>
    </location>
</feature>
<evidence type="ECO:0000256" key="3">
    <source>
        <dbReference type="ARBA" id="ARBA00023125"/>
    </source>
</evidence>
<dbReference type="GO" id="GO:0005634">
    <property type="term" value="C:nucleus"/>
    <property type="evidence" value="ECO:0007669"/>
    <property type="project" value="UniProtKB-SubCell"/>
</dbReference>
<evidence type="ECO:0000256" key="6">
    <source>
        <dbReference type="PROSITE-ProRule" id="PRU00108"/>
    </source>
</evidence>
<dbReference type="AlphaFoldDB" id="A0A6P4J867"/>
<evidence type="ECO:0000256" key="2">
    <source>
        <dbReference type="ARBA" id="ARBA00022473"/>
    </source>
</evidence>
<dbReference type="Proteomes" id="UP001652661">
    <property type="component" value="Chromosome 3R"/>
</dbReference>
<feature type="compositionally biased region" description="Low complexity" evidence="8">
    <location>
        <begin position="622"/>
        <end position="643"/>
    </location>
</feature>
<evidence type="ECO:0000256" key="8">
    <source>
        <dbReference type="SAM" id="MobiDB-lite"/>
    </source>
</evidence>
<feature type="compositionally biased region" description="Low complexity" evidence="8">
    <location>
        <begin position="175"/>
        <end position="191"/>
    </location>
</feature>
<dbReference type="InterPro" id="IPR017970">
    <property type="entry name" value="Homeobox_CS"/>
</dbReference>
<accession>A0A6P4J867</accession>
<keyword evidence="3 6" id="KW-0238">DNA-binding</keyword>
<keyword evidence="5 6" id="KW-0539">Nucleus</keyword>
<name>A0A6P4J867_DROKI</name>
<gene>
    <name evidence="11" type="primary">lab</name>
</gene>
<dbReference type="Gene3D" id="1.10.10.60">
    <property type="entry name" value="Homeodomain-like"/>
    <property type="match status" value="1"/>
</dbReference>
<evidence type="ECO:0000256" key="7">
    <source>
        <dbReference type="RuleBase" id="RU000682"/>
    </source>
</evidence>
<keyword evidence="2" id="KW-0217">Developmental protein</keyword>
<dbReference type="PANTHER" id="PTHR45946:SF4">
    <property type="entry name" value="HOMEOBOX PROTEIN ROUGH-RELATED"/>
    <property type="match status" value="1"/>
</dbReference>
<dbReference type="PROSITE" id="PS00027">
    <property type="entry name" value="HOMEOBOX_1"/>
    <property type="match status" value="1"/>
</dbReference>
<reference evidence="11" key="1">
    <citation type="submission" date="2025-08" db="UniProtKB">
        <authorList>
            <consortium name="RefSeq"/>
        </authorList>
    </citation>
    <scope>IDENTIFICATION</scope>
    <source>
        <strain evidence="11">14028-0561.14</strain>
        <tissue evidence="11">Whole fly</tissue>
    </source>
</reference>
<protein>
    <submittedName>
        <fullName evidence="11">Homeotic protein labial isoform X1</fullName>
    </submittedName>
</protein>
<evidence type="ECO:0000256" key="4">
    <source>
        <dbReference type="ARBA" id="ARBA00023155"/>
    </source>
</evidence>
<feature type="compositionally biased region" description="Low complexity" evidence="8">
    <location>
        <begin position="361"/>
        <end position="381"/>
    </location>
</feature>
<organism evidence="10 11">
    <name type="scientific">Drosophila kikkawai</name>
    <name type="common">Fruit fly</name>
    <dbReference type="NCBI Taxonomy" id="30033"/>
    <lineage>
        <taxon>Eukaryota</taxon>
        <taxon>Metazoa</taxon>
        <taxon>Ecdysozoa</taxon>
        <taxon>Arthropoda</taxon>
        <taxon>Hexapoda</taxon>
        <taxon>Insecta</taxon>
        <taxon>Pterygota</taxon>
        <taxon>Neoptera</taxon>
        <taxon>Endopterygota</taxon>
        <taxon>Diptera</taxon>
        <taxon>Brachycera</taxon>
        <taxon>Muscomorpha</taxon>
        <taxon>Ephydroidea</taxon>
        <taxon>Drosophilidae</taxon>
        <taxon>Drosophila</taxon>
        <taxon>Sophophora</taxon>
    </lineage>
</organism>
<feature type="compositionally biased region" description="Low complexity" evidence="8">
    <location>
        <begin position="596"/>
        <end position="606"/>
    </location>
</feature>
<evidence type="ECO:0000313" key="10">
    <source>
        <dbReference type="Proteomes" id="UP001652661"/>
    </source>
</evidence>
<keyword evidence="4 6" id="KW-0371">Homeobox</keyword>
<dbReference type="FunFam" id="1.10.10.60:FF:000113">
    <property type="entry name" value="homeobox protein Hox-B1"/>
    <property type="match status" value="1"/>
</dbReference>
<feature type="compositionally biased region" description="Polar residues" evidence="8">
    <location>
        <begin position="384"/>
        <end position="397"/>
    </location>
</feature>